<accession>A0A6L2L9Z5</accession>
<evidence type="ECO:0000256" key="1">
    <source>
        <dbReference type="ARBA" id="ARBA00004141"/>
    </source>
</evidence>
<feature type="transmembrane region" description="Helical" evidence="8">
    <location>
        <begin position="94"/>
        <end position="117"/>
    </location>
</feature>
<dbReference type="InterPro" id="IPR013103">
    <property type="entry name" value="RVT_2"/>
</dbReference>
<comment type="similarity">
    <text evidence="6">Belongs to the major facilitator superfamily. Phosphate:H(+) symporter (TC 2.A.1.9) family.</text>
</comment>
<dbReference type="InterPro" id="IPR012337">
    <property type="entry name" value="RNaseH-like_sf"/>
</dbReference>
<feature type="region of interest" description="Disordered" evidence="7">
    <location>
        <begin position="1289"/>
        <end position="1319"/>
    </location>
</feature>
<dbReference type="InterPro" id="IPR001584">
    <property type="entry name" value="Integrase_cat-core"/>
</dbReference>
<dbReference type="InterPro" id="IPR025724">
    <property type="entry name" value="GAG-pre-integrase_dom"/>
</dbReference>
<evidence type="ECO:0000256" key="8">
    <source>
        <dbReference type="SAM" id="Phobius"/>
    </source>
</evidence>
<dbReference type="Gene3D" id="3.30.420.10">
    <property type="entry name" value="Ribonuclease H-like superfamily/Ribonuclease H"/>
    <property type="match status" value="1"/>
</dbReference>
<dbReference type="InterPro" id="IPR036397">
    <property type="entry name" value="RNaseH_sf"/>
</dbReference>
<evidence type="ECO:0000256" key="6">
    <source>
        <dbReference type="ARBA" id="ARBA00044504"/>
    </source>
</evidence>
<dbReference type="Gene3D" id="1.20.1250.20">
    <property type="entry name" value="MFS general substrate transporter like domains"/>
    <property type="match status" value="2"/>
</dbReference>
<feature type="transmembrane region" description="Helical" evidence="8">
    <location>
        <begin position="207"/>
        <end position="224"/>
    </location>
</feature>
<dbReference type="GO" id="GO:0016020">
    <property type="term" value="C:membrane"/>
    <property type="evidence" value="ECO:0007669"/>
    <property type="project" value="UniProtKB-SubCell"/>
</dbReference>
<dbReference type="InterPro" id="IPR054722">
    <property type="entry name" value="PolX-like_BBD"/>
</dbReference>
<comment type="subcellular location">
    <subcellularLocation>
        <location evidence="1">Membrane</location>
        <topology evidence="1">Multi-pass membrane protein</topology>
    </subcellularLocation>
</comment>
<proteinExistence type="inferred from homology"/>
<sequence>MEEHPNNEKLLAHNHQDDHKGGMKTMPFIIANEAFEKIATDGLMPNMIFYLMEVYHMEAVTGTSILAIWSALSNGLSIFGAFISDSYLGRFQVIALGSLSSLLGITFLWLTSIVPQLTPSSCKDPETTCTTPTSTQLVFLFSAFSLLSVGSGCIRPCSIAFGADQLKHNRTLNNQRLIDSYFNWYYATVAISTIVAFTFMVYIQDSLGWQVGFAVAVLVVTVAFKNRNLSLRHDDCYNHSKEMDRVELTENLRYITSGFEIPAASFSLFLVSTLTIWLVFYDRVLVPFLAKYTHEPRGLHPKTRMGIGIGISILAMVVAAIVETIRRNSTVDMSAMWLVPQYALLGLAEAFNAIGQMEFYYSELPKSMSSIAVAVFMVSMAISGLVGSLLINIVNSVTSKGAIFSGADNCPPMLEKDMYDSWKSRMELYMLNRQHGRMILESVESGLLLWPSIEENEVTRLKKYSELSPTEAIQADCDVKVTNIILQGLPSEVYPLVSTHKVAKELWERIQMLMQGTSLTKQERECKLYDEFDKFAYRKEESLRDYYLIFSLLLNDMNIYNMKLEQFQVNTKFLNTIPPEWSKFVTDVKLVRDLHTTNVDQLHAYLGQHKYHTNEVRLMHERTSDPLALVAHHQMNKSTYQQHQQSYHPHQLHPQASTYQSSQYATGDDHIDEINHMMSFLTSVITSRYPSTNNQLRTSSNPHQQATINNGRVTIQPIQGRQNSMTVGSSRPYTSGPSGTSGKHRVIVCNNCKGEAQANGQVLQEEELEFLADPCIAETSSTQYAVTNNAAYQADDMDAYDSDCDELNSAKIALMANLSHYGSDNLAGVQNQDNVYNNVLYQDVQETSTSEQSNILNQPETEITSDINFISYSQYMNESQYTTVQNSGLPALQDDLILSRNIHLVEVSSDMYRPSSASNSPFMTTNSGAPVYNNNSSLTVGTRGCPNFSLYLDSSCSKHMTEDRSQLINFVQKFIGMVKFGNDHVAKIMGYGDYKIWNVTILRVYFVEGLGHNLFSVGQFCDSDMEVAFHQHTCFIRNLDGVDLLTGSRGNNLYTLSLQDMMASSSICLLSKASKTKSWLWHRRLSHLNFGAINHLARQGLVRGLPKLNFEKDHLCSACAMGKSTKKSHKPKSEDTNQEKLYLLHMDLCGQMHTESVNGKKYILMIQMRLKVPVRCIRTDNGTKFFNQTLGEYYEEVDISHETSVARSPQQNDVVERQNRTLIEATCTILGLVQKSSSSTPYVPPSRNDWDLLFQPMFDELLNPPPSVDHQAAKVIALFPDVIPPVHADSTSLPSSTTVDQDASSASKSHTTAETQSSVIPQDVKEDNLDIQVAHMGNDPLIGVPIPEVTSAQTSSTAMQEELNEFKRIKVWELVPRPDKVMVIILKWIYKVKLDALGGILKNKARLVAHGYRQEEGIDFEESFAPVARLEAIWIFLAYAAHKNMVVYQMDVKTYKVKLDELGRILKNKAFLVARGYRQEEGINFEESFAPMAKLDAIRIFLAYAAHMNMIVYQIDVKTTFLNGILQEEVYASQSDGFVDKDNPNHVYKLKKALYGLKQAPRAWCDLLSKFLLSQQFSKGTMDSTLFIKR</sequence>
<reference evidence="10" key="1">
    <citation type="journal article" date="2019" name="Sci. Rep.">
        <title>Draft genome of Tanacetum cinerariifolium, the natural source of mosquito coil.</title>
        <authorList>
            <person name="Yamashiro T."/>
            <person name="Shiraishi A."/>
            <person name="Satake H."/>
            <person name="Nakayama K."/>
        </authorList>
    </citation>
    <scope>NUCLEOTIDE SEQUENCE</scope>
</reference>
<protein>
    <submittedName>
        <fullName evidence="10">Protein NRT1/ PTR FAMILY 1.2-like</fullName>
    </submittedName>
</protein>
<feature type="domain" description="Integrase catalytic" evidence="9">
    <location>
        <begin position="1177"/>
        <end position="1272"/>
    </location>
</feature>
<feature type="transmembrane region" description="Helical" evidence="8">
    <location>
        <begin position="261"/>
        <end position="280"/>
    </location>
</feature>
<comment type="caution">
    <text evidence="10">The sequence shown here is derived from an EMBL/GenBank/DDBJ whole genome shotgun (WGS) entry which is preliminary data.</text>
</comment>
<keyword evidence="4 8" id="KW-1133">Transmembrane helix</keyword>
<dbReference type="PANTHER" id="PTHR11654">
    <property type="entry name" value="OLIGOPEPTIDE TRANSPORTER-RELATED"/>
    <property type="match status" value="1"/>
</dbReference>
<dbReference type="SUPFAM" id="SSF103473">
    <property type="entry name" value="MFS general substrate transporter"/>
    <property type="match status" value="1"/>
</dbReference>
<dbReference type="InterPro" id="IPR000109">
    <property type="entry name" value="POT_fam"/>
</dbReference>
<dbReference type="PROSITE" id="PS50994">
    <property type="entry name" value="INTEGRASE"/>
    <property type="match status" value="1"/>
</dbReference>
<dbReference type="GO" id="GO:0022857">
    <property type="term" value="F:transmembrane transporter activity"/>
    <property type="evidence" value="ECO:0007669"/>
    <property type="project" value="InterPro"/>
</dbReference>
<dbReference type="SUPFAM" id="SSF53098">
    <property type="entry name" value="Ribonuclease H-like"/>
    <property type="match status" value="1"/>
</dbReference>
<dbReference type="Gene3D" id="4.10.91.20">
    <property type="match status" value="1"/>
</dbReference>
<dbReference type="GO" id="GO:0003676">
    <property type="term" value="F:nucleic acid binding"/>
    <property type="evidence" value="ECO:0007669"/>
    <property type="project" value="InterPro"/>
</dbReference>
<name>A0A6L2L9Z5_TANCI</name>
<dbReference type="Pfam" id="PF22936">
    <property type="entry name" value="Pol_BBD"/>
    <property type="match status" value="1"/>
</dbReference>
<dbReference type="Pfam" id="PF13976">
    <property type="entry name" value="gag_pre-integrs"/>
    <property type="match status" value="1"/>
</dbReference>
<evidence type="ECO:0000256" key="5">
    <source>
        <dbReference type="ARBA" id="ARBA00023136"/>
    </source>
</evidence>
<feature type="transmembrane region" description="Helical" evidence="8">
    <location>
        <begin position="137"/>
        <end position="161"/>
    </location>
</feature>
<dbReference type="EMBL" id="BKCJ010003874">
    <property type="protein sequence ID" value="GEU57687.1"/>
    <property type="molecule type" value="Genomic_DNA"/>
</dbReference>
<dbReference type="InterPro" id="IPR036259">
    <property type="entry name" value="MFS_trans_sf"/>
</dbReference>
<feature type="transmembrane region" description="Helical" evidence="8">
    <location>
        <begin position="305"/>
        <end position="325"/>
    </location>
</feature>
<evidence type="ECO:0000313" key="10">
    <source>
        <dbReference type="EMBL" id="GEU57687.1"/>
    </source>
</evidence>
<organism evidence="10">
    <name type="scientific">Tanacetum cinerariifolium</name>
    <name type="common">Dalmatian daisy</name>
    <name type="synonym">Chrysanthemum cinerariifolium</name>
    <dbReference type="NCBI Taxonomy" id="118510"/>
    <lineage>
        <taxon>Eukaryota</taxon>
        <taxon>Viridiplantae</taxon>
        <taxon>Streptophyta</taxon>
        <taxon>Embryophyta</taxon>
        <taxon>Tracheophyta</taxon>
        <taxon>Spermatophyta</taxon>
        <taxon>Magnoliopsida</taxon>
        <taxon>eudicotyledons</taxon>
        <taxon>Gunneridae</taxon>
        <taxon>Pentapetalae</taxon>
        <taxon>asterids</taxon>
        <taxon>campanulids</taxon>
        <taxon>Asterales</taxon>
        <taxon>Asteraceae</taxon>
        <taxon>Asteroideae</taxon>
        <taxon>Anthemideae</taxon>
        <taxon>Anthemidinae</taxon>
        <taxon>Tanacetum</taxon>
    </lineage>
</organism>
<dbReference type="Pfam" id="PF00854">
    <property type="entry name" value="PTR2"/>
    <property type="match status" value="2"/>
</dbReference>
<comment type="similarity">
    <text evidence="2">Belongs to the major facilitator superfamily. Proton-dependent oligopeptide transporter (POT/PTR) (TC 2.A.17) family.</text>
</comment>
<feature type="transmembrane region" description="Helical" evidence="8">
    <location>
        <begin position="59"/>
        <end position="82"/>
    </location>
</feature>
<dbReference type="Pfam" id="PF14223">
    <property type="entry name" value="Retrotran_gag_2"/>
    <property type="match status" value="1"/>
</dbReference>
<evidence type="ECO:0000256" key="4">
    <source>
        <dbReference type="ARBA" id="ARBA00022989"/>
    </source>
</evidence>
<keyword evidence="5 8" id="KW-0472">Membrane</keyword>
<gene>
    <name evidence="10" type="ORF">Tci_029665</name>
</gene>
<feature type="transmembrane region" description="Helical" evidence="8">
    <location>
        <begin position="371"/>
        <end position="391"/>
    </location>
</feature>
<evidence type="ECO:0000256" key="2">
    <source>
        <dbReference type="ARBA" id="ARBA00005982"/>
    </source>
</evidence>
<keyword evidence="3 8" id="KW-0812">Transmembrane</keyword>
<feature type="transmembrane region" description="Helical" evidence="8">
    <location>
        <begin position="182"/>
        <end position="201"/>
    </location>
</feature>
<evidence type="ECO:0000256" key="7">
    <source>
        <dbReference type="SAM" id="MobiDB-lite"/>
    </source>
</evidence>
<dbReference type="Pfam" id="PF07727">
    <property type="entry name" value="RVT_2"/>
    <property type="match status" value="2"/>
</dbReference>
<evidence type="ECO:0000256" key="3">
    <source>
        <dbReference type="ARBA" id="ARBA00022692"/>
    </source>
</evidence>
<dbReference type="GO" id="GO:0015074">
    <property type="term" value="P:DNA integration"/>
    <property type="evidence" value="ECO:0007669"/>
    <property type="project" value="InterPro"/>
</dbReference>
<evidence type="ECO:0000259" key="9">
    <source>
        <dbReference type="PROSITE" id="PS50994"/>
    </source>
</evidence>